<keyword evidence="3" id="KW-1185">Reference proteome</keyword>
<dbReference type="Ensembl" id="ENSCVAT00000029184.1">
    <property type="protein sequence ID" value="ENSCVAP00000009473.1"/>
    <property type="gene ID" value="ENSCVAG00000011431.1"/>
</dbReference>
<dbReference type="PANTHER" id="PTHR15907">
    <property type="entry name" value="DUF614 FAMILY PROTEIN-RELATED"/>
    <property type="match status" value="1"/>
</dbReference>
<proteinExistence type="inferred from homology"/>
<dbReference type="STRING" id="28743.ENSCVAP00000009473"/>
<dbReference type="NCBIfam" id="TIGR01571">
    <property type="entry name" value="A_thal_Cys_rich"/>
    <property type="match status" value="1"/>
</dbReference>
<reference evidence="2" key="1">
    <citation type="submission" date="2025-08" db="UniProtKB">
        <authorList>
            <consortium name="Ensembl"/>
        </authorList>
    </citation>
    <scope>IDENTIFICATION</scope>
</reference>
<dbReference type="GeneTree" id="ENSGT00940000163701"/>
<evidence type="ECO:0000313" key="2">
    <source>
        <dbReference type="Ensembl" id="ENSCVAP00000009473.1"/>
    </source>
</evidence>
<reference evidence="2" key="2">
    <citation type="submission" date="2025-09" db="UniProtKB">
        <authorList>
            <consortium name="Ensembl"/>
        </authorList>
    </citation>
    <scope>IDENTIFICATION</scope>
</reference>
<comment type="similarity">
    <text evidence="1">Belongs to the cornifelin family.</text>
</comment>
<accession>A0A3Q2CUR2</accession>
<organism evidence="2 3">
    <name type="scientific">Cyprinodon variegatus</name>
    <name type="common">Sheepshead minnow</name>
    <dbReference type="NCBI Taxonomy" id="28743"/>
    <lineage>
        <taxon>Eukaryota</taxon>
        <taxon>Metazoa</taxon>
        <taxon>Chordata</taxon>
        <taxon>Craniata</taxon>
        <taxon>Vertebrata</taxon>
        <taxon>Euteleostomi</taxon>
        <taxon>Actinopterygii</taxon>
        <taxon>Neopterygii</taxon>
        <taxon>Teleostei</taxon>
        <taxon>Neoteleostei</taxon>
        <taxon>Acanthomorphata</taxon>
        <taxon>Ovalentaria</taxon>
        <taxon>Atherinomorphae</taxon>
        <taxon>Cyprinodontiformes</taxon>
        <taxon>Cyprinodontidae</taxon>
        <taxon>Cyprinodon</taxon>
    </lineage>
</organism>
<name>A0A3Q2CUR2_CYPVA</name>
<dbReference type="InterPro" id="IPR006461">
    <property type="entry name" value="PLAC_motif_containing"/>
</dbReference>
<dbReference type="AlphaFoldDB" id="A0A3Q2CUR2"/>
<dbReference type="OMA" id="WDPNYLV"/>
<protein>
    <submittedName>
        <fullName evidence="2">Uncharacterized protein</fullName>
    </submittedName>
</protein>
<dbReference type="Pfam" id="PF04749">
    <property type="entry name" value="PLAC8"/>
    <property type="match status" value="1"/>
</dbReference>
<sequence length="150" mass="16915">MEEKPLTDWDSGLCDCFEDAKTCCYGFWCGICLASTVSRRFGEGSCLPLWDVCCYGSYGCIPPAAVSMRAAMRYKYRIKGSLCEDICISFCCAGLSWCQMHRELKFRKKEPIILNMQSQTVVNMQPAPMMMMPPPVYYPTQPAIVQASPQ</sequence>
<evidence type="ECO:0000313" key="3">
    <source>
        <dbReference type="Proteomes" id="UP000265020"/>
    </source>
</evidence>
<dbReference type="Proteomes" id="UP000265020">
    <property type="component" value="Unassembled WGS sequence"/>
</dbReference>
<evidence type="ECO:0000256" key="1">
    <source>
        <dbReference type="ARBA" id="ARBA00009024"/>
    </source>
</evidence>